<dbReference type="InterPro" id="IPR018247">
    <property type="entry name" value="EF_Hand_1_Ca_BS"/>
</dbReference>
<dbReference type="EMBL" id="JANBOH010000062">
    <property type="protein sequence ID" value="KAJ1646404.1"/>
    <property type="molecule type" value="Genomic_DNA"/>
</dbReference>
<gene>
    <name evidence="3" type="ORF">LPJ64_002098</name>
</gene>
<keyword evidence="4" id="KW-1185">Reference proteome</keyword>
<sequence length="101" mass="11458">MPAELLQDDMEFTAECEAALVEIFSRYDEDKDGALNEQEIQSFAKENDGALLMSGFIQLYSLQTNAGDEEETWNDLKKHGYNDKLELAKKNEDADKSDETT</sequence>
<evidence type="ECO:0000256" key="1">
    <source>
        <dbReference type="ARBA" id="ARBA00022837"/>
    </source>
</evidence>
<dbReference type="InterPro" id="IPR013567">
    <property type="entry name" value="EF_hand_assoc_2"/>
</dbReference>
<dbReference type="PROSITE" id="PS00018">
    <property type="entry name" value="EF_HAND_1"/>
    <property type="match status" value="1"/>
</dbReference>
<comment type="caution">
    <text evidence="3">The sequence shown here is derived from an EMBL/GenBank/DDBJ whole genome shotgun (WGS) entry which is preliminary data.</text>
</comment>
<protein>
    <recommendedName>
        <fullName evidence="2">EF-hand domain-containing protein</fullName>
    </recommendedName>
</protein>
<dbReference type="PROSITE" id="PS50222">
    <property type="entry name" value="EF_HAND_2"/>
    <property type="match status" value="1"/>
</dbReference>
<evidence type="ECO:0000259" key="2">
    <source>
        <dbReference type="PROSITE" id="PS50222"/>
    </source>
</evidence>
<dbReference type="Pfam" id="PF08356">
    <property type="entry name" value="EF_assoc_2"/>
    <property type="match status" value="1"/>
</dbReference>
<accession>A0A9W7XM78</accession>
<evidence type="ECO:0000313" key="4">
    <source>
        <dbReference type="Proteomes" id="UP001145021"/>
    </source>
</evidence>
<keyword evidence="1" id="KW-0106">Calcium</keyword>
<dbReference type="InterPro" id="IPR002048">
    <property type="entry name" value="EF_hand_dom"/>
</dbReference>
<dbReference type="Gene3D" id="1.10.238.10">
    <property type="entry name" value="EF-hand"/>
    <property type="match status" value="2"/>
</dbReference>
<dbReference type="GO" id="GO:0005509">
    <property type="term" value="F:calcium ion binding"/>
    <property type="evidence" value="ECO:0007669"/>
    <property type="project" value="InterPro"/>
</dbReference>
<dbReference type="SUPFAM" id="SSF47473">
    <property type="entry name" value="EF-hand"/>
    <property type="match status" value="1"/>
</dbReference>
<dbReference type="AlphaFoldDB" id="A0A9W7XM78"/>
<name>A0A9W7XM78_9FUNG</name>
<dbReference type="Proteomes" id="UP001145021">
    <property type="component" value="Unassembled WGS sequence"/>
</dbReference>
<feature type="domain" description="EF-hand" evidence="2">
    <location>
        <begin position="15"/>
        <end position="50"/>
    </location>
</feature>
<reference evidence="3" key="1">
    <citation type="submission" date="2022-07" db="EMBL/GenBank/DDBJ databases">
        <title>Phylogenomic reconstructions and comparative analyses of Kickxellomycotina fungi.</title>
        <authorList>
            <person name="Reynolds N.K."/>
            <person name="Stajich J.E."/>
            <person name="Barry K."/>
            <person name="Grigoriev I.V."/>
            <person name="Crous P."/>
            <person name="Smith M.E."/>
        </authorList>
    </citation>
    <scope>NUCLEOTIDE SEQUENCE</scope>
    <source>
        <strain evidence="3">NBRC 105413</strain>
    </source>
</reference>
<proteinExistence type="predicted"/>
<evidence type="ECO:0000313" key="3">
    <source>
        <dbReference type="EMBL" id="KAJ1646404.1"/>
    </source>
</evidence>
<dbReference type="InterPro" id="IPR011992">
    <property type="entry name" value="EF-hand-dom_pair"/>
</dbReference>
<organism evidence="3 4">
    <name type="scientific">Coemansia asiatica</name>
    <dbReference type="NCBI Taxonomy" id="1052880"/>
    <lineage>
        <taxon>Eukaryota</taxon>
        <taxon>Fungi</taxon>
        <taxon>Fungi incertae sedis</taxon>
        <taxon>Zoopagomycota</taxon>
        <taxon>Kickxellomycotina</taxon>
        <taxon>Kickxellomycetes</taxon>
        <taxon>Kickxellales</taxon>
        <taxon>Kickxellaceae</taxon>
        <taxon>Coemansia</taxon>
    </lineage>
</organism>